<evidence type="ECO:0000256" key="3">
    <source>
        <dbReference type="ARBA" id="ARBA00022516"/>
    </source>
</evidence>
<dbReference type="PANTHER" id="PTHR12358">
    <property type="entry name" value="SPHINGOSINE KINASE"/>
    <property type="match status" value="1"/>
</dbReference>
<comment type="similarity">
    <text evidence="2">Belongs to the diacylglycerol/lipid kinase family.</text>
</comment>
<dbReference type="KEGG" id="caqu:CAQU_03450"/>
<keyword evidence="11" id="KW-0594">Phospholipid biosynthesis</keyword>
<keyword evidence="9" id="KW-0460">Magnesium</keyword>
<dbReference type="STRING" id="1431546.CAQU_03450"/>
<accession>A0A1L7CEH2</accession>
<evidence type="ECO:0000256" key="9">
    <source>
        <dbReference type="ARBA" id="ARBA00022842"/>
    </source>
</evidence>
<dbReference type="InterPro" id="IPR045540">
    <property type="entry name" value="YegS/DAGK_C"/>
</dbReference>
<keyword evidence="3" id="KW-0444">Lipid biosynthesis</keyword>
<dbReference type="SMART" id="SM00046">
    <property type="entry name" value="DAGKc"/>
    <property type="match status" value="1"/>
</dbReference>
<protein>
    <recommendedName>
        <fullName evidence="13">DAGKc domain-containing protein</fullName>
    </recommendedName>
</protein>
<dbReference type="GO" id="GO:0005524">
    <property type="term" value="F:ATP binding"/>
    <property type="evidence" value="ECO:0007669"/>
    <property type="project" value="UniProtKB-KW"/>
</dbReference>
<keyword evidence="8" id="KW-0067">ATP-binding</keyword>
<dbReference type="Pfam" id="PF00781">
    <property type="entry name" value="DAGK_cat"/>
    <property type="match status" value="1"/>
</dbReference>
<evidence type="ECO:0000256" key="2">
    <source>
        <dbReference type="ARBA" id="ARBA00005983"/>
    </source>
</evidence>
<evidence type="ECO:0000256" key="5">
    <source>
        <dbReference type="ARBA" id="ARBA00022723"/>
    </source>
</evidence>
<dbReference type="AlphaFoldDB" id="A0A1L7CEH2"/>
<dbReference type="EMBL" id="CP009245">
    <property type="protein sequence ID" value="APT84280.1"/>
    <property type="molecule type" value="Genomic_DNA"/>
</dbReference>
<dbReference type="InterPro" id="IPR005218">
    <property type="entry name" value="Diacylglycerol/lipid_kinase"/>
</dbReference>
<dbReference type="InterPro" id="IPR050187">
    <property type="entry name" value="Lipid_Phosphate_FormReg"/>
</dbReference>
<evidence type="ECO:0000256" key="7">
    <source>
        <dbReference type="ARBA" id="ARBA00022777"/>
    </source>
</evidence>
<keyword evidence="5" id="KW-0479">Metal-binding</keyword>
<keyword evidence="15" id="KW-1185">Reference proteome</keyword>
<dbReference type="GO" id="GO:0046872">
    <property type="term" value="F:metal ion binding"/>
    <property type="evidence" value="ECO:0007669"/>
    <property type="project" value="UniProtKB-KW"/>
</dbReference>
<evidence type="ECO:0000256" key="10">
    <source>
        <dbReference type="ARBA" id="ARBA00023098"/>
    </source>
</evidence>
<proteinExistence type="inferred from homology"/>
<sequence>MTFNRVALLSNPNSGRGLAGIAAAEASRVFARSGVSVLNLQGANEQAALKLAQDTIDSADIDALVVCGGDGLINVGINAVAGTNVSLGLLPAGTGNDHARAFGIPTFPTRAAEVILAGHTTAVDVGRASNEQGFSRLFGTIGCLGFDSLVTQRAEKMRWPKGQYRYSMAAARELMAFRAHPCEMILDGVHYSLPVSLVAVGNTPFYGGGMAMCPHADPTDGLFDITVLHDMGRIQAVRRFHKVFTGDVTTDDMVDAFSARVVELHMPGIRSYADGEQFCDTPVRFECLSGHVQLITPADFDPANIVNR</sequence>
<dbReference type="Gene3D" id="3.40.50.10330">
    <property type="entry name" value="Probable inorganic polyphosphate/atp-NAD kinase, domain 1"/>
    <property type="match status" value="1"/>
</dbReference>
<name>A0A1L7CEH2_9CORY</name>
<dbReference type="SUPFAM" id="SSF111331">
    <property type="entry name" value="NAD kinase/diacylglycerol kinase-like"/>
    <property type="match status" value="1"/>
</dbReference>
<keyword evidence="7" id="KW-0418">Kinase</keyword>
<dbReference type="GO" id="GO:0005886">
    <property type="term" value="C:plasma membrane"/>
    <property type="evidence" value="ECO:0007669"/>
    <property type="project" value="TreeGrafter"/>
</dbReference>
<dbReference type="Proteomes" id="UP000185478">
    <property type="component" value="Chromosome"/>
</dbReference>
<dbReference type="RefSeq" id="WP_075728338.1">
    <property type="nucleotide sequence ID" value="NZ_CP009245.1"/>
</dbReference>
<dbReference type="PANTHER" id="PTHR12358:SF106">
    <property type="entry name" value="LIPID KINASE YEGS"/>
    <property type="match status" value="1"/>
</dbReference>
<keyword evidence="10" id="KW-0443">Lipid metabolism</keyword>
<evidence type="ECO:0000259" key="13">
    <source>
        <dbReference type="PROSITE" id="PS50146"/>
    </source>
</evidence>
<organism evidence="14 15">
    <name type="scientific">Corynebacterium aquilae DSM 44791</name>
    <dbReference type="NCBI Taxonomy" id="1431546"/>
    <lineage>
        <taxon>Bacteria</taxon>
        <taxon>Bacillati</taxon>
        <taxon>Actinomycetota</taxon>
        <taxon>Actinomycetes</taxon>
        <taxon>Mycobacteriales</taxon>
        <taxon>Corynebacteriaceae</taxon>
        <taxon>Corynebacterium</taxon>
    </lineage>
</organism>
<reference evidence="14 15" key="1">
    <citation type="submission" date="2014-08" db="EMBL/GenBank/DDBJ databases">
        <title>Complete genome sequence of Corynebacterium aquilae S-613T(T) (=DSM 44791(T)), isolated from the choana of a healthy golden eagle.</title>
        <authorList>
            <person name="Ruckert C."/>
            <person name="Albersmeier A."/>
            <person name="Winkler A."/>
            <person name="Kalinowski J."/>
        </authorList>
    </citation>
    <scope>NUCLEOTIDE SEQUENCE [LARGE SCALE GENOMIC DNA]</scope>
    <source>
        <strain evidence="14 15">S-613</strain>
    </source>
</reference>
<dbReference type="GO" id="GO:0004143">
    <property type="term" value="F:ATP-dependent diacylglycerol kinase activity"/>
    <property type="evidence" value="ECO:0007669"/>
    <property type="project" value="TreeGrafter"/>
</dbReference>
<evidence type="ECO:0000256" key="8">
    <source>
        <dbReference type="ARBA" id="ARBA00022840"/>
    </source>
</evidence>
<evidence type="ECO:0000313" key="15">
    <source>
        <dbReference type="Proteomes" id="UP000185478"/>
    </source>
</evidence>
<comment type="cofactor">
    <cofactor evidence="1">
        <name>Mg(2+)</name>
        <dbReference type="ChEBI" id="CHEBI:18420"/>
    </cofactor>
</comment>
<evidence type="ECO:0000256" key="11">
    <source>
        <dbReference type="ARBA" id="ARBA00023209"/>
    </source>
</evidence>
<evidence type="ECO:0000256" key="6">
    <source>
        <dbReference type="ARBA" id="ARBA00022741"/>
    </source>
</evidence>
<evidence type="ECO:0000256" key="12">
    <source>
        <dbReference type="ARBA" id="ARBA00023264"/>
    </source>
</evidence>
<dbReference type="Pfam" id="PF19279">
    <property type="entry name" value="YegS_C"/>
    <property type="match status" value="1"/>
</dbReference>
<keyword evidence="4" id="KW-0808">Transferase</keyword>
<evidence type="ECO:0000256" key="1">
    <source>
        <dbReference type="ARBA" id="ARBA00001946"/>
    </source>
</evidence>
<gene>
    <name evidence="14" type="ORF">CAQU_03450</name>
</gene>
<dbReference type="NCBIfam" id="TIGR00147">
    <property type="entry name" value="YegS/Rv2252/BmrU family lipid kinase"/>
    <property type="match status" value="1"/>
</dbReference>
<keyword evidence="6" id="KW-0547">Nucleotide-binding</keyword>
<feature type="domain" description="DAGKc" evidence="13">
    <location>
        <begin position="1"/>
        <end position="132"/>
    </location>
</feature>
<evidence type="ECO:0000313" key="14">
    <source>
        <dbReference type="EMBL" id="APT84280.1"/>
    </source>
</evidence>
<evidence type="ECO:0000256" key="4">
    <source>
        <dbReference type="ARBA" id="ARBA00022679"/>
    </source>
</evidence>
<dbReference type="PROSITE" id="PS50146">
    <property type="entry name" value="DAGK"/>
    <property type="match status" value="1"/>
</dbReference>
<dbReference type="InterPro" id="IPR017438">
    <property type="entry name" value="ATP-NAD_kinase_N"/>
</dbReference>
<dbReference type="InterPro" id="IPR016064">
    <property type="entry name" value="NAD/diacylglycerol_kinase_sf"/>
</dbReference>
<dbReference type="Gene3D" id="2.60.200.40">
    <property type="match status" value="1"/>
</dbReference>
<dbReference type="InterPro" id="IPR001206">
    <property type="entry name" value="Diacylglycerol_kinase_cat_dom"/>
</dbReference>
<keyword evidence="12" id="KW-1208">Phospholipid metabolism</keyword>
<dbReference type="GO" id="GO:0008654">
    <property type="term" value="P:phospholipid biosynthetic process"/>
    <property type="evidence" value="ECO:0007669"/>
    <property type="project" value="UniProtKB-KW"/>
</dbReference>